<dbReference type="EMBL" id="PVBS01000002">
    <property type="protein sequence ID" value="PRD54629.1"/>
    <property type="molecule type" value="Genomic_DNA"/>
</dbReference>
<feature type="domain" description="TonB-dependent receptor plug" evidence="2">
    <location>
        <begin position="135"/>
        <end position="241"/>
    </location>
</feature>
<dbReference type="Pfam" id="PF07715">
    <property type="entry name" value="Plug"/>
    <property type="match status" value="1"/>
</dbReference>
<name>A0A2S9JNR2_9SPHI</name>
<dbReference type="SUPFAM" id="SSF56935">
    <property type="entry name" value="Porins"/>
    <property type="match status" value="1"/>
</dbReference>
<dbReference type="NCBIfam" id="TIGR04056">
    <property type="entry name" value="OMP_RagA_SusC"/>
    <property type="match status" value="1"/>
</dbReference>
<dbReference type="SUPFAM" id="SSF49464">
    <property type="entry name" value="Carboxypeptidase regulatory domain-like"/>
    <property type="match status" value="1"/>
</dbReference>
<dbReference type="Proteomes" id="UP000238642">
    <property type="component" value="Unassembled WGS sequence"/>
</dbReference>
<dbReference type="InterPro" id="IPR039426">
    <property type="entry name" value="TonB-dep_rcpt-like"/>
</dbReference>
<evidence type="ECO:0000256" key="1">
    <source>
        <dbReference type="PROSITE-ProRule" id="PRU01360"/>
    </source>
</evidence>
<dbReference type="Gene3D" id="2.170.130.10">
    <property type="entry name" value="TonB-dependent receptor, plug domain"/>
    <property type="match status" value="1"/>
</dbReference>
<dbReference type="InterPro" id="IPR023997">
    <property type="entry name" value="TonB-dep_OMP_SusC/RagA_CS"/>
</dbReference>
<proteinExistence type="inferred from homology"/>
<accession>A0A2S9JNR2</accession>
<dbReference type="GO" id="GO:0009279">
    <property type="term" value="C:cell outer membrane"/>
    <property type="evidence" value="ECO:0007669"/>
    <property type="project" value="UniProtKB-SubCell"/>
</dbReference>
<evidence type="ECO:0000313" key="3">
    <source>
        <dbReference type="EMBL" id="PRD54629.1"/>
    </source>
</evidence>
<dbReference type="Gene3D" id="2.60.40.1120">
    <property type="entry name" value="Carboxypeptidase-like, regulatory domain"/>
    <property type="match status" value="1"/>
</dbReference>
<keyword evidence="1" id="KW-1134">Transmembrane beta strand</keyword>
<reference evidence="3 4" key="1">
    <citation type="submission" date="2018-02" db="EMBL/GenBank/DDBJ databases">
        <title>The draft genome of Sphingobacterium gobiense H7.</title>
        <authorList>
            <person name="Li L."/>
            <person name="Liu L."/>
            <person name="Zhang X."/>
            <person name="Wang T."/>
            <person name="Liang L."/>
        </authorList>
    </citation>
    <scope>NUCLEOTIDE SEQUENCE [LARGE SCALE GENOMIC DNA]</scope>
    <source>
        <strain evidence="3 4">ACCC 05757</strain>
    </source>
</reference>
<comment type="similarity">
    <text evidence="1">Belongs to the TonB-dependent receptor family.</text>
</comment>
<keyword evidence="1" id="KW-0472">Membrane</keyword>
<comment type="caution">
    <text evidence="3">The sequence shown here is derived from an EMBL/GenBank/DDBJ whole genome shotgun (WGS) entry which is preliminary data.</text>
</comment>
<dbReference type="InterPro" id="IPR012910">
    <property type="entry name" value="Plug_dom"/>
</dbReference>
<dbReference type="AlphaFoldDB" id="A0A2S9JNR2"/>
<evidence type="ECO:0000259" key="2">
    <source>
        <dbReference type="Pfam" id="PF07715"/>
    </source>
</evidence>
<dbReference type="NCBIfam" id="TIGR04057">
    <property type="entry name" value="SusC_RagA_signa"/>
    <property type="match status" value="1"/>
</dbReference>
<dbReference type="PROSITE" id="PS52016">
    <property type="entry name" value="TONB_DEPENDENT_REC_3"/>
    <property type="match status" value="1"/>
</dbReference>
<protein>
    <submittedName>
        <fullName evidence="3">SusC/RagA family TonB-linked outer membrane protein</fullName>
    </submittedName>
</protein>
<keyword evidence="1" id="KW-0998">Cell outer membrane</keyword>
<keyword evidence="4" id="KW-1185">Reference proteome</keyword>
<dbReference type="InterPro" id="IPR008969">
    <property type="entry name" value="CarboxyPept-like_regulatory"/>
</dbReference>
<dbReference type="InterPro" id="IPR023996">
    <property type="entry name" value="TonB-dep_OMP_SusC/RagA"/>
</dbReference>
<gene>
    <name evidence="3" type="ORF">C5749_14405</name>
</gene>
<keyword evidence="1" id="KW-0813">Transport</keyword>
<evidence type="ECO:0000313" key="4">
    <source>
        <dbReference type="Proteomes" id="UP000238642"/>
    </source>
</evidence>
<dbReference type="OrthoDB" id="603589at2"/>
<sequence>MIESTNSPWRYWESFWGLSRRSLIILFLGWISAITIAFAQNTRTIQGIVVDQDQNPVENANVVVMGSNIAASTDVNGAFILSRVPQNATTIVVSKVGHSRAEVTIGIQDQLRIIINNESIEIEETIVVGYGTQKKESLVGAIAQTTGEVLERTGGVTNLGMALTGNLPGLVTSSSSGMPGGEDPQILIRAQTSWNSSSPLILVDGVERSMSAIDIASVESISVLKDASATAVFGVKGANGVILITTKQGRSGKAVIRGRVNTTAKVASRLPAKYDAYDALSLRNRVIENEIIVDQIGWGNIRPEEILLKYRYPANAEEWDRYPNVDWEKELFRSHAMSYGANANVSGGTDFVTYFGSVDYVREGDLFKSFENNRGYTSNYGYNRVNVRSNLDFNLTSTTKFSTKLFGSNGVRQFPWNSGAQTDNAFWASAYRSSPDAMRPIYSDGTWGWYALRNADVPNSVFNLAVSGLEKRTNTQLTTDFIITQDLSMVTSGLSFRANYSLDNTFVEHERGINDLYNGPPRKWINPETGSITWEEQVDGSTQLDYSDRIRWTTASGALDKGATYRRINYSAQLNYNRQFDKHDVGVMGLFLREKFAVGSMFPRYREDWVFRTTYAYDSRYLFEANGAYNGSEMFGPDYRFDFFPSLSAGWVISNEKFMQSLPFINTLKVRASWGKIGDDNVSGRWLYRDQWAFGGNAQMGSPIQNTPFTFYRITDLGNPNIFWENVEKRNLGIDYSFLNGMLSGSVDFFRDLRTDIIIDGNGRAIPSYFGQTAARANLGSVRGQGYELELNFNHRFANGLRLWANTNMTHAVNEVLFRDDPELLPAYRKQAGWQLGQHRTHIDHGHLASWDDIYGSTERTSNNHLKLPGDYNIIDFNGDGIIDLFDSAPYGYSGSPHNTYNASIGAEWKGLSLFLQFYGVNNVSRTVDFPTFNTYSGSNVAFVEGSYWTKENGGGDVPLPRWGTLTPYAGNATRYLYDGSYVRLKNAEVAYTLSGQIVNRLGINACRIYVNGNNLLLWTKMPDDRESNFAASAGGGAYPTVRRFNLGLDITF</sequence>
<dbReference type="Pfam" id="PF13715">
    <property type="entry name" value="CarbopepD_reg_2"/>
    <property type="match status" value="1"/>
</dbReference>
<organism evidence="3 4">
    <name type="scientific">Sphingobacterium gobiense</name>
    <dbReference type="NCBI Taxonomy" id="1382456"/>
    <lineage>
        <taxon>Bacteria</taxon>
        <taxon>Pseudomonadati</taxon>
        <taxon>Bacteroidota</taxon>
        <taxon>Sphingobacteriia</taxon>
        <taxon>Sphingobacteriales</taxon>
        <taxon>Sphingobacteriaceae</taxon>
        <taxon>Sphingobacterium</taxon>
    </lineage>
</organism>
<keyword evidence="1" id="KW-0812">Transmembrane</keyword>
<dbReference type="InterPro" id="IPR037066">
    <property type="entry name" value="Plug_dom_sf"/>
</dbReference>
<comment type="subcellular location">
    <subcellularLocation>
        <location evidence="1">Cell outer membrane</location>
        <topology evidence="1">Multi-pass membrane protein</topology>
    </subcellularLocation>
</comment>